<evidence type="ECO:0000313" key="1">
    <source>
        <dbReference type="EMBL" id="MBC5833542.1"/>
    </source>
</evidence>
<accession>A0ABR7IUV3</accession>
<dbReference type="Pfam" id="PF13366">
    <property type="entry name" value="PDDEXK_3"/>
    <property type="match status" value="1"/>
</dbReference>
<name>A0ABR7IUV3_9FLAO</name>
<dbReference type="InterPro" id="IPR026350">
    <property type="entry name" value="GxxExxY"/>
</dbReference>
<protein>
    <submittedName>
        <fullName evidence="1">GxxExxY protein</fullName>
    </submittedName>
</protein>
<dbReference type="RefSeq" id="WP_166124791.1">
    <property type="nucleotide sequence ID" value="NZ_JAANOQ010000001.1"/>
</dbReference>
<gene>
    <name evidence="1" type="ORF">H8R27_01465</name>
</gene>
<dbReference type="Proteomes" id="UP000605990">
    <property type="component" value="Unassembled WGS sequence"/>
</dbReference>
<keyword evidence="2" id="KW-1185">Reference proteome</keyword>
<comment type="caution">
    <text evidence="1">The sequence shown here is derived from an EMBL/GenBank/DDBJ whole genome shotgun (WGS) entry which is preliminary data.</text>
</comment>
<organism evidence="1 2">
    <name type="scientific">Flavobacterium bernardetii</name>
    <dbReference type="NCBI Taxonomy" id="2813823"/>
    <lineage>
        <taxon>Bacteria</taxon>
        <taxon>Pseudomonadati</taxon>
        <taxon>Bacteroidota</taxon>
        <taxon>Flavobacteriia</taxon>
        <taxon>Flavobacteriales</taxon>
        <taxon>Flavobacteriaceae</taxon>
        <taxon>Flavobacterium</taxon>
    </lineage>
</organism>
<dbReference type="EMBL" id="JACRUN010000001">
    <property type="protein sequence ID" value="MBC5833542.1"/>
    <property type="molecule type" value="Genomic_DNA"/>
</dbReference>
<proteinExistence type="predicted"/>
<dbReference type="NCBIfam" id="TIGR04256">
    <property type="entry name" value="GxxExxY"/>
    <property type="match status" value="1"/>
</dbReference>
<evidence type="ECO:0000313" key="2">
    <source>
        <dbReference type="Proteomes" id="UP000605990"/>
    </source>
</evidence>
<reference evidence="1 2" key="1">
    <citation type="submission" date="2020-08" db="EMBL/GenBank/DDBJ databases">
        <title>Description of novel Flavobacterium F-408 isolate.</title>
        <authorList>
            <person name="Saticioglu I.B."/>
            <person name="Duman M."/>
            <person name="Altun S."/>
        </authorList>
    </citation>
    <scope>NUCLEOTIDE SEQUENCE [LARGE SCALE GENOMIC DNA]</scope>
    <source>
        <strain evidence="1 2">F-408</strain>
    </source>
</reference>
<sequence>MSNIIYKGESYKLMGILFDIHSNLGKGFSEIVYKDAIEYELEKSLIFFEREKEYSVKYKDILLKHKFYADFIIFDKIILEIKCCNSISDSHIAQAMNYLKVSNNKLAIIVNFNNDSLEYKRIVL</sequence>